<accession>A0ABX2FB32</accession>
<organism evidence="7 8">
    <name type="scientific">Kibdelosporangium persicum</name>
    <dbReference type="NCBI Taxonomy" id="2698649"/>
    <lineage>
        <taxon>Bacteria</taxon>
        <taxon>Bacillati</taxon>
        <taxon>Actinomycetota</taxon>
        <taxon>Actinomycetes</taxon>
        <taxon>Pseudonocardiales</taxon>
        <taxon>Pseudonocardiaceae</taxon>
        <taxon>Kibdelosporangium</taxon>
    </lineage>
</organism>
<evidence type="ECO:0000256" key="5">
    <source>
        <dbReference type="PROSITE-ProRule" id="PRU00335"/>
    </source>
</evidence>
<evidence type="ECO:0000256" key="3">
    <source>
        <dbReference type="ARBA" id="ARBA00023125"/>
    </source>
</evidence>
<keyword evidence="2" id="KW-0805">Transcription regulation</keyword>
<dbReference type="Pfam" id="PF13977">
    <property type="entry name" value="TetR_C_6"/>
    <property type="match status" value="1"/>
</dbReference>
<dbReference type="InterPro" id="IPR001647">
    <property type="entry name" value="HTH_TetR"/>
</dbReference>
<evidence type="ECO:0000259" key="6">
    <source>
        <dbReference type="PROSITE" id="PS50977"/>
    </source>
</evidence>
<keyword evidence="8" id="KW-1185">Reference proteome</keyword>
<dbReference type="Gene3D" id="1.10.357.10">
    <property type="entry name" value="Tetracycline Repressor, domain 2"/>
    <property type="match status" value="1"/>
</dbReference>
<dbReference type="SUPFAM" id="SSF46689">
    <property type="entry name" value="Homeodomain-like"/>
    <property type="match status" value="1"/>
</dbReference>
<dbReference type="SUPFAM" id="SSF48498">
    <property type="entry name" value="Tetracyclin repressor-like, C-terminal domain"/>
    <property type="match status" value="1"/>
</dbReference>
<keyword evidence="1" id="KW-0678">Repressor</keyword>
<dbReference type="Pfam" id="PF00440">
    <property type="entry name" value="TetR_N"/>
    <property type="match status" value="1"/>
</dbReference>
<proteinExistence type="predicted"/>
<gene>
    <name evidence="7" type="ORF">GC106_52060</name>
</gene>
<evidence type="ECO:0000313" key="7">
    <source>
        <dbReference type="EMBL" id="NRN67965.1"/>
    </source>
</evidence>
<dbReference type="PROSITE" id="PS50977">
    <property type="entry name" value="HTH_TETR_2"/>
    <property type="match status" value="1"/>
</dbReference>
<feature type="domain" description="HTH tetR-type" evidence="6">
    <location>
        <begin position="17"/>
        <end position="77"/>
    </location>
</feature>
<dbReference type="PANTHER" id="PTHR30055">
    <property type="entry name" value="HTH-TYPE TRANSCRIPTIONAL REGULATOR RUTR"/>
    <property type="match status" value="1"/>
</dbReference>
<dbReference type="InterPro" id="IPR036271">
    <property type="entry name" value="Tet_transcr_reg_TetR-rel_C_sf"/>
</dbReference>
<feature type="DNA-binding region" description="H-T-H motif" evidence="5">
    <location>
        <begin position="40"/>
        <end position="59"/>
    </location>
</feature>
<name>A0ABX2FB32_9PSEU</name>
<protein>
    <submittedName>
        <fullName evidence="7">HTH-type transcriptional regulator BetI</fullName>
    </submittedName>
</protein>
<dbReference type="PRINTS" id="PR00455">
    <property type="entry name" value="HTHTETR"/>
</dbReference>
<evidence type="ECO:0000256" key="2">
    <source>
        <dbReference type="ARBA" id="ARBA00023015"/>
    </source>
</evidence>
<reference evidence="7 8" key="1">
    <citation type="submission" date="2020-01" db="EMBL/GenBank/DDBJ databases">
        <title>Kibdelosporangium persica a novel Actinomycetes from a hot desert in Iran.</title>
        <authorList>
            <person name="Safaei N."/>
            <person name="Zaburannyi N."/>
            <person name="Mueller R."/>
            <person name="Wink J."/>
        </authorList>
    </citation>
    <scope>NUCLEOTIDE SEQUENCE [LARGE SCALE GENOMIC DNA]</scope>
    <source>
        <strain evidence="7 8">4NS15</strain>
    </source>
</reference>
<sequence>MPESTARTRRTQQERRARAESALLAAAAELVAESGTRALTLASVGERAGYSRGIVNHHFGSIPSLLEVLARQVQDQLVPEWDELPPGLERLLFILERYLDTVATGAPITRAFFVMWAESVTRPELAAIFRERDQAFRASIAADVVLGIENGSVRPDLDPHDTAVAIVGDLRGIAIQWLLDRDSADLRRLRKALPELWRRALAA</sequence>
<evidence type="ECO:0000313" key="8">
    <source>
        <dbReference type="Proteomes" id="UP000763557"/>
    </source>
</evidence>
<keyword evidence="4" id="KW-0804">Transcription</keyword>
<keyword evidence="3 5" id="KW-0238">DNA-binding</keyword>
<dbReference type="RefSeq" id="WP_173136521.1">
    <property type="nucleotide sequence ID" value="NZ_CBCSGW010000009.1"/>
</dbReference>
<dbReference type="InterPro" id="IPR050109">
    <property type="entry name" value="HTH-type_TetR-like_transc_reg"/>
</dbReference>
<comment type="caution">
    <text evidence="7">The sequence shown here is derived from an EMBL/GenBank/DDBJ whole genome shotgun (WGS) entry which is preliminary data.</text>
</comment>
<dbReference type="EMBL" id="JAAATY010000017">
    <property type="protein sequence ID" value="NRN67965.1"/>
    <property type="molecule type" value="Genomic_DNA"/>
</dbReference>
<evidence type="ECO:0000256" key="1">
    <source>
        <dbReference type="ARBA" id="ARBA00022491"/>
    </source>
</evidence>
<dbReference type="InterPro" id="IPR009057">
    <property type="entry name" value="Homeodomain-like_sf"/>
</dbReference>
<dbReference type="PANTHER" id="PTHR30055:SF234">
    <property type="entry name" value="HTH-TYPE TRANSCRIPTIONAL REGULATOR BETI"/>
    <property type="match status" value="1"/>
</dbReference>
<dbReference type="InterPro" id="IPR039538">
    <property type="entry name" value="BetI_C"/>
</dbReference>
<dbReference type="Proteomes" id="UP000763557">
    <property type="component" value="Unassembled WGS sequence"/>
</dbReference>
<evidence type="ECO:0000256" key="4">
    <source>
        <dbReference type="ARBA" id="ARBA00023163"/>
    </source>
</evidence>